<organism evidence="2 3">
    <name type="scientific">Xylophilus ampelinus</name>
    <dbReference type="NCBI Taxonomy" id="54067"/>
    <lineage>
        <taxon>Bacteria</taxon>
        <taxon>Pseudomonadati</taxon>
        <taxon>Pseudomonadota</taxon>
        <taxon>Betaproteobacteria</taxon>
        <taxon>Burkholderiales</taxon>
        <taxon>Xylophilus</taxon>
    </lineage>
</organism>
<evidence type="ECO:0000256" key="1">
    <source>
        <dbReference type="SAM" id="SignalP"/>
    </source>
</evidence>
<dbReference type="RefSeq" id="WP_146228651.1">
    <property type="nucleotide sequence ID" value="NZ_JAMOFZ010000005.1"/>
</dbReference>
<dbReference type="EMBL" id="QJTC01000005">
    <property type="protein sequence ID" value="PYE78668.1"/>
    <property type="molecule type" value="Genomic_DNA"/>
</dbReference>
<dbReference type="OrthoDB" id="8862546at2"/>
<dbReference type="AlphaFoldDB" id="A0A318SJN2"/>
<proteinExistence type="predicted"/>
<keyword evidence="3" id="KW-1185">Reference proteome</keyword>
<comment type="caution">
    <text evidence="2">The sequence shown here is derived from an EMBL/GenBank/DDBJ whole genome shotgun (WGS) entry which is preliminary data.</text>
</comment>
<evidence type="ECO:0000313" key="3">
    <source>
        <dbReference type="Proteomes" id="UP000247540"/>
    </source>
</evidence>
<protein>
    <submittedName>
        <fullName evidence="2">Uncharacterized protein</fullName>
    </submittedName>
</protein>
<evidence type="ECO:0000313" key="2">
    <source>
        <dbReference type="EMBL" id="PYE78668.1"/>
    </source>
</evidence>
<name>A0A318SJN2_9BURK</name>
<feature type="signal peptide" evidence="1">
    <location>
        <begin position="1"/>
        <end position="32"/>
    </location>
</feature>
<dbReference type="Proteomes" id="UP000247540">
    <property type="component" value="Unassembled WGS sequence"/>
</dbReference>
<keyword evidence="1" id="KW-0732">Signal</keyword>
<sequence length="216" mass="24233">MKTPHRIPTRMRIGLLCLLLALAGGTSASGHAATATVTTAVEQQSMKERQRIAGEMFQELCKKSGVFIHRTVENVEGVFLMRLRPDKLNFENKYALDDPYGRDVGGKGYIELFLKSYYDGWPQIAAGQNPPTNRFGYQYVEAIDPSDGVRYRYNGSVKAVRKKDVTAPDVQANIKRNDWAGALLGYWLQITHVLSSHRAMDLPYEPLKLSVLSINL</sequence>
<feature type="chain" id="PRO_5016399602" evidence="1">
    <location>
        <begin position="33"/>
        <end position="216"/>
    </location>
</feature>
<reference evidence="2 3" key="1">
    <citation type="submission" date="2018-06" db="EMBL/GenBank/DDBJ databases">
        <title>Genomic Encyclopedia of Type Strains, Phase III (KMG-III): the genomes of soil and plant-associated and newly described type strains.</title>
        <authorList>
            <person name="Whitman W."/>
        </authorList>
    </citation>
    <scope>NUCLEOTIDE SEQUENCE [LARGE SCALE GENOMIC DNA]</scope>
    <source>
        <strain evidence="2 3">CECT 7646</strain>
    </source>
</reference>
<accession>A0A318SJN2</accession>
<gene>
    <name evidence="2" type="ORF">DFQ15_10526</name>
</gene>